<dbReference type="Proteomes" id="UP000198850">
    <property type="component" value="Unassembled WGS sequence"/>
</dbReference>
<evidence type="ECO:0000313" key="7">
    <source>
        <dbReference type="EMBL" id="SEB15269.1"/>
    </source>
</evidence>
<keyword evidence="1 4" id="KW-0547">Nucleotide-binding</keyword>
<comment type="pathway">
    <text evidence="4 5">Purine metabolism; IMP biosynthesis via de novo pathway; 5-amino-1-(5-phospho-D-ribosyl)imidazole-4-carboxylate from 5-amino-1-(5-phospho-D-ribosyl)imidazole (N5-CAIR route): step 1/2.</text>
</comment>
<feature type="binding site" evidence="4">
    <location>
        <begin position="176"/>
        <end position="179"/>
    </location>
    <ligand>
        <name>ATP</name>
        <dbReference type="ChEBI" id="CHEBI:30616"/>
    </ligand>
</feature>
<evidence type="ECO:0000256" key="2">
    <source>
        <dbReference type="ARBA" id="ARBA00022755"/>
    </source>
</evidence>
<dbReference type="Gene3D" id="3.40.50.20">
    <property type="match status" value="1"/>
</dbReference>
<organism evidence="7 8">
    <name type="scientific">Pedobacter hartonius</name>
    <dbReference type="NCBI Taxonomy" id="425514"/>
    <lineage>
        <taxon>Bacteria</taxon>
        <taxon>Pseudomonadati</taxon>
        <taxon>Bacteroidota</taxon>
        <taxon>Sphingobacteriia</taxon>
        <taxon>Sphingobacteriales</taxon>
        <taxon>Sphingobacteriaceae</taxon>
        <taxon>Pedobacter</taxon>
    </lineage>
</organism>
<feature type="domain" description="ATP-grasp" evidence="6">
    <location>
        <begin position="111"/>
        <end position="293"/>
    </location>
</feature>
<dbReference type="GO" id="GO:0006189">
    <property type="term" value="P:'de novo' IMP biosynthetic process"/>
    <property type="evidence" value="ECO:0007669"/>
    <property type="project" value="UniProtKB-UniRule"/>
</dbReference>
<dbReference type="Gene3D" id="3.30.1490.20">
    <property type="entry name" value="ATP-grasp fold, A domain"/>
    <property type="match status" value="1"/>
</dbReference>
<dbReference type="UniPathway" id="UPA00074">
    <property type="reaction ID" value="UER00942"/>
</dbReference>
<dbReference type="InterPro" id="IPR013815">
    <property type="entry name" value="ATP_grasp_subdomain_1"/>
</dbReference>
<comment type="caution">
    <text evidence="4">Lacks conserved residue(s) required for the propagation of feature annotation.</text>
</comment>
<name>A0A1H4H0C6_9SPHI</name>
<dbReference type="EMBL" id="FNRA01000012">
    <property type="protein sequence ID" value="SEB15269.1"/>
    <property type="molecule type" value="Genomic_DNA"/>
</dbReference>
<evidence type="ECO:0000259" key="6">
    <source>
        <dbReference type="PROSITE" id="PS50975"/>
    </source>
</evidence>
<dbReference type="STRING" id="425514.SAMN05443550_112131"/>
<sequence length="379" mass="42698">MAKQISDSKLGILGGGQLGRMLIQEAINYNLTTLVLDPDTDAPCKHIANYFECGSITDYDTVYKFGKKADVITIEIEKVNIEALEQLEKEGKMVFPQARVIRLIQDKGVQKQFFKENDIPTAPFQLANSKEDMLHSHIAFPYMLKQRRDGYDGKGVMRINSAEDLENAFDSHCLIEEIVDFEKEIAVIVSRNSNGEVKTFPMVEMEFNAEANLIEFLISPSTYPDHIQERAEIIAKNIAAALNVTGLLAVEMFVTREGQILVNELAPRPHNSGHQSIEGNYVSQFDQHLRSIFNLPLGDTRSISNAVMINLLGEKGHEGVARYEGMEKIMALEGVYIHLYGKKYTKPFRKMGHVTIVDQNREAAIEKANYIKETLKVIS</sequence>
<dbReference type="PANTHER" id="PTHR11609:SF5">
    <property type="entry name" value="PHOSPHORIBOSYLAMINOIMIDAZOLE CARBOXYLASE"/>
    <property type="match status" value="1"/>
</dbReference>
<dbReference type="PANTHER" id="PTHR11609">
    <property type="entry name" value="PURINE BIOSYNTHESIS PROTEIN 6/7, PUR6/7"/>
    <property type="match status" value="1"/>
</dbReference>
<evidence type="ECO:0000256" key="1">
    <source>
        <dbReference type="ARBA" id="ARBA00022741"/>
    </source>
</evidence>
<comment type="catalytic activity">
    <reaction evidence="4 5">
        <text>5-amino-1-(5-phospho-beta-D-ribosyl)imidazole + hydrogencarbonate + ATP = 5-carboxyamino-1-(5-phospho-D-ribosyl)imidazole + ADP + phosphate + 2 H(+)</text>
        <dbReference type="Rhea" id="RHEA:19317"/>
        <dbReference type="ChEBI" id="CHEBI:15378"/>
        <dbReference type="ChEBI" id="CHEBI:17544"/>
        <dbReference type="ChEBI" id="CHEBI:30616"/>
        <dbReference type="ChEBI" id="CHEBI:43474"/>
        <dbReference type="ChEBI" id="CHEBI:58730"/>
        <dbReference type="ChEBI" id="CHEBI:137981"/>
        <dbReference type="ChEBI" id="CHEBI:456216"/>
        <dbReference type="EC" id="6.3.4.18"/>
    </reaction>
</comment>
<dbReference type="InterPro" id="IPR011054">
    <property type="entry name" value="Rudment_hybrid_motif"/>
</dbReference>
<feature type="binding site" evidence="4">
    <location>
        <position position="145"/>
    </location>
    <ligand>
        <name>ATP</name>
        <dbReference type="ChEBI" id="CHEBI:30616"/>
    </ligand>
</feature>
<dbReference type="RefSeq" id="WP_090559424.1">
    <property type="nucleotide sequence ID" value="NZ_FNRA01000012.1"/>
</dbReference>
<dbReference type="SUPFAM" id="SSF56059">
    <property type="entry name" value="Glutathione synthetase ATP-binding domain-like"/>
    <property type="match status" value="1"/>
</dbReference>
<accession>A0A1H4H0C6</accession>
<dbReference type="Pfam" id="PF17769">
    <property type="entry name" value="PurK_C"/>
    <property type="match status" value="1"/>
</dbReference>
<keyword evidence="2 4" id="KW-0658">Purine biosynthesis</keyword>
<dbReference type="InterPro" id="IPR040686">
    <property type="entry name" value="PurK_C"/>
</dbReference>
<dbReference type="InterPro" id="IPR003135">
    <property type="entry name" value="ATP-grasp_carboxylate-amine"/>
</dbReference>
<dbReference type="InterPro" id="IPR011761">
    <property type="entry name" value="ATP-grasp"/>
</dbReference>
<dbReference type="NCBIfam" id="NF004679">
    <property type="entry name" value="PRK06019.1-5"/>
    <property type="match status" value="1"/>
</dbReference>
<dbReference type="InterPro" id="IPR054350">
    <property type="entry name" value="PurT/PurK_preATP-grasp"/>
</dbReference>
<dbReference type="AlphaFoldDB" id="A0A1H4H0C6"/>
<gene>
    <name evidence="4 5" type="primary">purK</name>
    <name evidence="7" type="ORF">SAMN05443550_112131</name>
</gene>
<keyword evidence="4 5" id="KW-0436">Ligase</keyword>
<evidence type="ECO:0000256" key="3">
    <source>
        <dbReference type="ARBA" id="ARBA00022840"/>
    </source>
</evidence>
<evidence type="ECO:0000256" key="4">
    <source>
        <dbReference type="HAMAP-Rule" id="MF_01928"/>
    </source>
</evidence>
<protein>
    <recommendedName>
        <fullName evidence="4 5">N5-carboxyaminoimidazole ribonucleotide synthase</fullName>
        <shortName evidence="4 5">N5-CAIR synthase</shortName>
        <ecNumber evidence="4 5">6.3.4.18</ecNumber>
    </recommendedName>
    <alternativeName>
        <fullName evidence="4 5">5-(carboxyamino)imidazole ribonucleotide synthetase</fullName>
    </alternativeName>
</protein>
<feature type="binding site" evidence="4">
    <location>
        <begin position="263"/>
        <end position="264"/>
    </location>
    <ligand>
        <name>ATP</name>
        <dbReference type="ChEBI" id="CHEBI:30616"/>
    </ligand>
</feature>
<dbReference type="SUPFAM" id="SSF51246">
    <property type="entry name" value="Rudiment single hybrid motif"/>
    <property type="match status" value="1"/>
</dbReference>
<dbReference type="InterPro" id="IPR016185">
    <property type="entry name" value="PreATP-grasp_dom_sf"/>
</dbReference>
<comment type="function">
    <text evidence="5">Catalyzes the ATP-dependent conversion of 5-aminoimidazole ribonucleotide (AIR) and HCO(3)- to N5-carboxyaminoimidazole ribonucleotide (N5-CAIR).</text>
</comment>
<keyword evidence="3 4" id="KW-0067">ATP-binding</keyword>
<dbReference type="GO" id="GO:0005524">
    <property type="term" value="F:ATP binding"/>
    <property type="evidence" value="ECO:0007669"/>
    <property type="project" value="UniProtKB-UniRule"/>
</dbReference>
<dbReference type="OrthoDB" id="9804625at2"/>
<dbReference type="GO" id="GO:0034028">
    <property type="term" value="F:5-(carboxyamino)imidazole ribonucleotide synthase activity"/>
    <property type="evidence" value="ECO:0007669"/>
    <property type="project" value="UniProtKB-UniRule"/>
</dbReference>
<proteinExistence type="inferred from homology"/>
<dbReference type="Pfam" id="PF02222">
    <property type="entry name" value="ATP-grasp"/>
    <property type="match status" value="1"/>
</dbReference>
<dbReference type="GO" id="GO:0004638">
    <property type="term" value="F:phosphoribosylaminoimidazole carboxylase activity"/>
    <property type="evidence" value="ECO:0007669"/>
    <property type="project" value="InterPro"/>
</dbReference>
<dbReference type="Pfam" id="PF22660">
    <property type="entry name" value="RS_preATP-grasp-like"/>
    <property type="match status" value="1"/>
</dbReference>
<dbReference type="GO" id="GO:0005829">
    <property type="term" value="C:cytosol"/>
    <property type="evidence" value="ECO:0007669"/>
    <property type="project" value="TreeGrafter"/>
</dbReference>
<comment type="function">
    <text evidence="4">Catalyzes the ATP-dependent conversion of 5-aminoimidazole ribonucleotide (AIR) and HCO(3)(-) to N5-carboxyaminoimidazole ribonucleotide (N5-CAIR).</text>
</comment>
<dbReference type="PROSITE" id="PS50975">
    <property type="entry name" value="ATP_GRASP"/>
    <property type="match status" value="1"/>
</dbReference>
<keyword evidence="8" id="KW-1185">Reference proteome</keyword>
<evidence type="ECO:0000256" key="5">
    <source>
        <dbReference type="RuleBase" id="RU361200"/>
    </source>
</evidence>
<dbReference type="HAMAP" id="MF_01928">
    <property type="entry name" value="PurK"/>
    <property type="match status" value="1"/>
</dbReference>
<feature type="binding site" evidence="4">
    <location>
        <position position="107"/>
    </location>
    <ligand>
        <name>ATP</name>
        <dbReference type="ChEBI" id="CHEBI:30616"/>
    </ligand>
</feature>
<dbReference type="EC" id="6.3.4.18" evidence="4 5"/>
<dbReference type="GO" id="GO:0046872">
    <property type="term" value="F:metal ion binding"/>
    <property type="evidence" value="ECO:0007669"/>
    <property type="project" value="InterPro"/>
</dbReference>
<comment type="subunit">
    <text evidence="4 5">Homodimer.</text>
</comment>
<feature type="binding site" evidence="4">
    <location>
        <position position="184"/>
    </location>
    <ligand>
        <name>ATP</name>
        <dbReference type="ChEBI" id="CHEBI:30616"/>
    </ligand>
</feature>
<dbReference type="SUPFAM" id="SSF52440">
    <property type="entry name" value="PreATP-grasp domain"/>
    <property type="match status" value="1"/>
</dbReference>
<dbReference type="NCBIfam" id="TIGR01161">
    <property type="entry name" value="purK"/>
    <property type="match status" value="1"/>
</dbReference>
<evidence type="ECO:0000313" key="8">
    <source>
        <dbReference type="Proteomes" id="UP000198850"/>
    </source>
</evidence>
<reference evidence="7 8" key="1">
    <citation type="submission" date="2016-10" db="EMBL/GenBank/DDBJ databases">
        <authorList>
            <person name="de Groot N.N."/>
        </authorList>
    </citation>
    <scope>NUCLEOTIDE SEQUENCE [LARGE SCALE GENOMIC DNA]</scope>
    <source>
        <strain evidence="7 8">DSM 19033</strain>
    </source>
</reference>
<comment type="similarity">
    <text evidence="4 5">Belongs to the PurK/PurT family.</text>
</comment>
<dbReference type="InterPro" id="IPR005875">
    <property type="entry name" value="PurK"/>
</dbReference>
<dbReference type="Gene3D" id="3.30.470.20">
    <property type="entry name" value="ATP-grasp fold, B domain"/>
    <property type="match status" value="1"/>
</dbReference>